<protein>
    <submittedName>
        <fullName evidence="1">Uncharacterized protein</fullName>
    </submittedName>
</protein>
<gene>
    <name evidence="1" type="ORF">PM10SUCC1_30450</name>
</gene>
<sequence length="97" mass="10703">MIIDGYGILEKRDNLKLLCFRGGFSLKGITSEESLSGGDILNKLKEELGVSIRDLKISPEDTYTLCTLSLKKHSSLMERMGDLLRPYIGGVLLVTPS</sequence>
<organism evidence="1 2">
    <name type="scientific">Propionigenium maris DSM 9537</name>
    <dbReference type="NCBI Taxonomy" id="1123000"/>
    <lineage>
        <taxon>Bacteria</taxon>
        <taxon>Fusobacteriati</taxon>
        <taxon>Fusobacteriota</taxon>
        <taxon>Fusobacteriia</taxon>
        <taxon>Fusobacteriales</taxon>
        <taxon>Fusobacteriaceae</taxon>
        <taxon>Propionigenium</taxon>
    </lineage>
</organism>
<reference evidence="1" key="1">
    <citation type="submission" date="2022-12" db="EMBL/GenBank/DDBJ databases">
        <title>Reference genome sequencing for broad-spectrum identification of bacterial and archaeal isolates by mass spectrometry.</title>
        <authorList>
            <person name="Sekiguchi Y."/>
            <person name="Tourlousse D.M."/>
        </authorList>
    </citation>
    <scope>NUCLEOTIDE SEQUENCE</scope>
    <source>
        <strain evidence="1">10succ1</strain>
    </source>
</reference>
<dbReference type="RefSeq" id="WP_281837181.1">
    <property type="nucleotide sequence ID" value="NZ_BSDY01000019.1"/>
</dbReference>
<dbReference type="EMBL" id="BSDY01000019">
    <property type="protein sequence ID" value="GLI57531.1"/>
    <property type="molecule type" value="Genomic_DNA"/>
</dbReference>
<evidence type="ECO:0000313" key="1">
    <source>
        <dbReference type="EMBL" id="GLI57531.1"/>
    </source>
</evidence>
<name>A0A9W6GPH8_9FUSO</name>
<dbReference type="AlphaFoldDB" id="A0A9W6GPH8"/>
<keyword evidence="2" id="KW-1185">Reference proteome</keyword>
<dbReference type="Proteomes" id="UP001144471">
    <property type="component" value="Unassembled WGS sequence"/>
</dbReference>
<accession>A0A9W6GPH8</accession>
<comment type="caution">
    <text evidence="1">The sequence shown here is derived from an EMBL/GenBank/DDBJ whole genome shotgun (WGS) entry which is preliminary data.</text>
</comment>
<evidence type="ECO:0000313" key="2">
    <source>
        <dbReference type="Proteomes" id="UP001144471"/>
    </source>
</evidence>
<proteinExistence type="predicted"/>